<gene>
    <name evidence="2" type="primary">uctC_8</name>
    <name evidence="2" type="ORF">SDC9_76736</name>
</gene>
<dbReference type="InterPro" id="IPR050483">
    <property type="entry name" value="CoA-transferase_III_domain"/>
</dbReference>
<dbReference type="EMBL" id="VSSQ01005720">
    <property type="protein sequence ID" value="MPM30189.1"/>
    <property type="molecule type" value="Genomic_DNA"/>
</dbReference>
<dbReference type="Gene3D" id="3.40.50.10540">
    <property type="entry name" value="Crotonobetainyl-coa:carnitine coa-transferase, domain 1"/>
    <property type="match status" value="1"/>
</dbReference>
<name>A0A644YPE6_9ZZZZ</name>
<evidence type="ECO:0000256" key="1">
    <source>
        <dbReference type="ARBA" id="ARBA00022679"/>
    </source>
</evidence>
<dbReference type="InterPro" id="IPR023606">
    <property type="entry name" value="CoA-Trfase_III_dom_1_sf"/>
</dbReference>
<dbReference type="PANTHER" id="PTHR48207">
    <property type="entry name" value="SUCCINATE--HYDROXYMETHYLGLUTARATE COA-TRANSFERASE"/>
    <property type="match status" value="1"/>
</dbReference>
<evidence type="ECO:0000313" key="2">
    <source>
        <dbReference type="EMBL" id="MPM30189.1"/>
    </source>
</evidence>
<keyword evidence="1 2" id="KW-0808">Transferase</keyword>
<reference evidence="2" key="1">
    <citation type="submission" date="2019-08" db="EMBL/GenBank/DDBJ databases">
        <authorList>
            <person name="Kucharzyk K."/>
            <person name="Murdoch R.W."/>
            <person name="Higgins S."/>
            <person name="Loffler F."/>
        </authorList>
    </citation>
    <scope>NUCLEOTIDE SEQUENCE</scope>
</reference>
<dbReference type="InterPro" id="IPR003673">
    <property type="entry name" value="CoA-Trfase_fam_III"/>
</dbReference>
<dbReference type="GO" id="GO:0008410">
    <property type="term" value="F:CoA-transferase activity"/>
    <property type="evidence" value="ECO:0007669"/>
    <property type="project" value="TreeGrafter"/>
</dbReference>
<dbReference type="SUPFAM" id="SSF89796">
    <property type="entry name" value="CoA-transferase family III (CaiB/BaiF)"/>
    <property type="match status" value="1"/>
</dbReference>
<proteinExistence type="predicted"/>
<accession>A0A644YPE6</accession>
<dbReference type="InterPro" id="IPR044855">
    <property type="entry name" value="CoA-Trfase_III_dom3_sf"/>
</dbReference>
<dbReference type="AlphaFoldDB" id="A0A644YPE6"/>
<dbReference type="EC" id="2.8.3.19" evidence="2"/>
<protein>
    <submittedName>
        <fullName evidence="2">Acetyl-CoA:oxalate CoA-transferase</fullName>
        <ecNumber evidence="2">2.8.3.19</ecNumber>
    </submittedName>
</protein>
<dbReference type="PANTHER" id="PTHR48207:SF3">
    <property type="entry name" value="SUCCINATE--HYDROXYMETHYLGLUTARATE COA-TRANSFERASE"/>
    <property type="match status" value="1"/>
</dbReference>
<dbReference type="Gene3D" id="3.30.1540.10">
    <property type="entry name" value="formyl-coa transferase, domain 3"/>
    <property type="match status" value="1"/>
</dbReference>
<comment type="caution">
    <text evidence="2">The sequence shown here is derived from an EMBL/GenBank/DDBJ whole genome shotgun (WGS) entry which is preliminary data.</text>
</comment>
<sequence length="397" mass="43310">MENGALSGITVIDLTRVLAGPYCSMMLADMGADVIKVEVPGKGDDSRSHYPQINGESAYYMNLNRNKRSMTLNLKSEEGKAILRGLVKKADVILENYRPGVMEKLGLGYEDLKKINPGIIYGCVSGFGHYGPYSQRPGYDIIGQAMGGLMSTTGWPGGDPTRSGTAMSDVMGGISLAVGVLSAYINKQRTGEGQLVDVALVDSIVSSLEIINQIYLVTGRIPSRIGNRYEASYPYDSFRTKDGMLVIGAGNDKLFHLLCELMGQPALEEDPRFLTNITRVEHHAALKPIIEDWLAGYDTETAVQMILDAGVPAGPIYNIDQVTRDPHIAGAREMFVEIEHPVAGKLKITGNQIKLSETPVHYERPAPLLGQHTTEILKEFLGLDETAVRELAEKKVL</sequence>
<organism evidence="2">
    <name type="scientific">bioreactor metagenome</name>
    <dbReference type="NCBI Taxonomy" id="1076179"/>
    <lineage>
        <taxon>unclassified sequences</taxon>
        <taxon>metagenomes</taxon>
        <taxon>ecological metagenomes</taxon>
    </lineage>
</organism>
<dbReference type="Pfam" id="PF02515">
    <property type="entry name" value="CoA_transf_3"/>
    <property type="match status" value="1"/>
</dbReference>